<evidence type="ECO:0000256" key="1">
    <source>
        <dbReference type="SAM" id="Phobius"/>
    </source>
</evidence>
<organism evidence="2 3">
    <name type="scientific">Paractinoplanes abujensis</name>
    <dbReference type="NCBI Taxonomy" id="882441"/>
    <lineage>
        <taxon>Bacteria</taxon>
        <taxon>Bacillati</taxon>
        <taxon>Actinomycetota</taxon>
        <taxon>Actinomycetes</taxon>
        <taxon>Micromonosporales</taxon>
        <taxon>Micromonosporaceae</taxon>
        <taxon>Paractinoplanes</taxon>
    </lineage>
</organism>
<protein>
    <submittedName>
        <fullName evidence="2">Uncharacterized protein</fullName>
    </submittedName>
</protein>
<reference evidence="2 3" key="1">
    <citation type="submission" date="2020-08" db="EMBL/GenBank/DDBJ databases">
        <title>Sequencing the genomes of 1000 actinobacteria strains.</title>
        <authorList>
            <person name="Klenk H.-P."/>
        </authorList>
    </citation>
    <scope>NUCLEOTIDE SEQUENCE [LARGE SCALE GENOMIC DNA]</scope>
    <source>
        <strain evidence="2 3">DSM 45518</strain>
    </source>
</reference>
<dbReference type="EMBL" id="JACHMF010000001">
    <property type="protein sequence ID" value="MBB4695867.1"/>
    <property type="molecule type" value="Genomic_DNA"/>
</dbReference>
<sequence length="349" mass="37895">MRSDMGELLDEAARGAPPLRHDADSVLRAGRGRKRRRNASWAIAAVVAVTAAIGVPQLARREQAHPVTPAPVPTVVTTPARGALIPFVTRFQGYEAAGFRVADPEAVTTSSTEATVSLAASRRSERMGLAVYGPGTDPVARYPGAKITAAAPINGRRAFFLQPAGAGDRDRFLFWEYADGLLARLVRARTETSDLDMRKVAEGFRLGPERPVTVPLRLGYVPADYRLVGVSGPHRNVLFEHVDRAAARMATPDHDRDVRYTDTIHKDLFVQLIGASPGTDPDPARVTCKFDSCFRTVAGGRYHLMVGGGRGLADNRRMLESITMADLNDPATWIPINQAMPESVQLRVP</sequence>
<feature type="transmembrane region" description="Helical" evidence="1">
    <location>
        <begin position="38"/>
        <end position="59"/>
    </location>
</feature>
<keyword evidence="1" id="KW-0472">Membrane</keyword>
<keyword evidence="3" id="KW-1185">Reference proteome</keyword>
<comment type="caution">
    <text evidence="2">The sequence shown here is derived from an EMBL/GenBank/DDBJ whole genome shotgun (WGS) entry which is preliminary data.</text>
</comment>
<gene>
    <name evidence="2" type="ORF">BKA14_006015</name>
</gene>
<name>A0A7W7CWD3_9ACTN</name>
<keyword evidence="1" id="KW-1133">Transmembrane helix</keyword>
<proteinExistence type="predicted"/>
<dbReference type="RefSeq" id="WP_184954162.1">
    <property type="nucleotide sequence ID" value="NZ_BOMC01000067.1"/>
</dbReference>
<accession>A0A7W7CWD3</accession>
<dbReference type="AlphaFoldDB" id="A0A7W7CWD3"/>
<evidence type="ECO:0000313" key="3">
    <source>
        <dbReference type="Proteomes" id="UP000542742"/>
    </source>
</evidence>
<dbReference type="Proteomes" id="UP000542742">
    <property type="component" value="Unassembled WGS sequence"/>
</dbReference>
<keyword evidence="1" id="KW-0812">Transmembrane</keyword>
<evidence type="ECO:0000313" key="2">
    <source>
        <dbReference type="EMBL" id="MBB4695867.1"/>
    </source>
</evidence>